<dbReference type="UniPathway" id="UPA01014"/>
<protein>
    <recommendedName>
        <fullName evidence="5">Glutamate--cysteine ligase EgtA</fullName>
        <ecNumber evidence="5">6.3.2.2</ecNumber>
    </recommendedName>
    <alternativeName>
        <fullName evidence="5">Gamma-glutamylcysteine synthase</fullName>
        <shortName evidence="5">GCS</shortName>
        <shortName evidence="5">Gamma-ECS</shortName>
    </alternativeName>
</protein>
<dbReference type="Proteomes" id="UP000565579">
    <property type="component" value="Unassembled WGS sequence"/>
</dbReference>
<dbReference type="PANTHER" id="PTHR34378">
    <property type="entry name" value="GLUTAMATE--CYSTEINE LIGASE, CHLOROPLASTIC"/>
    <property type="match status" value="1"/>
</dbReference>
<comment type="catalytic activity">
    <reaction evidence="4 5 6">
        <text>L-cysteine + L-glutamate + ATP = gamma-L-glutamyl-L-cysteine + ADP + phosphate + H(+)</text>
        <dbReference type="Rhea" id="RHEA:13285"/>
        <dbReference type="ChEBI" id="CHEBI:15378"/>
        <dbReference type="ChEBI" id="CHEBI:29985"/>
        <dbReference type="ChEBI" id="CHEBI:30616"/>
        <dbReference type="ChEBI" id="CHEBI:35235"/>
        <dbReference type="ChEBI" id="CHEBI:43474"/>
        <dbReference type="ChEBI" id="CHEBI:58173"/>
        <dbReference type="ChEBI" id="CHEBI:456216"/>
        <dbReference type="EC" id="6.3.2.2"/>
    </reaction>
</comment>
<dbReference type="GO" id="GO:0005524">
    <property type="term" value="F:ATP binding"/>
    <property type="evidence" value="ECO:0007669"/>
    <property type="project" value="UniProtKB-UniRule"/>
</dbReference>
<dbReference type="HAMAP" id="MF_02034">
    <property type="entry name" value="EgtA"/>
    <property type="match status" value="1"/>
</dbReference>
<dbReference type="EC" id="6.3.2.2" evidence="5"/>
<evidence type="ECO:0000256" key="5">
    <source>
        <dbReference type="HAMAP-Rule" id="MF_02034"/>
    </source>
</evidence>
<dbReference type="InterPro" id="IPR017809">
    <property type="entry name" value="EgtA_Actinobacteria"/>
</dbReference>
<evidence type="ECO:0000256" key="2">
    <source>
        <dbReference type="ARBA" id="ARBA00022741"/>
    </source>
</evidence>
<evidence type="ECO:0000256" key="3">
    <source>
        <dbReference type="ARBA" id="ARBA00022840"/>
    </source>
</evidence>
<evidence type="ECO:0000313" key="9">
    <source>
        <dbReference type="Proteomes" id="UP000565579"/>
    </source>
</evidence>
<keyword evidence="2 5" id="KW-0547">Nucleotide-binding</keyword>
<comment type="similarity">
    <text evidence="5 6">Belongs to the glutamate--cysteine ligase type 2 family. EgtA subfamily.</text>
</comment>
<comment type="function">
    <text evidence="5">Catalyzes the synthesis of gamma-glutamylcysteine (gamma-GC). This compound is used as substrate for the biosynthesis of the low-molecular thiol compound ergothioneine.</text>
</comment>
<dbReference type="AlphaFoldDB" id="A0A7X0P220"/>
<sequence length="422" mass="45512">MIGVTAESTPLRDATEVADYAHRCFRPAGDRVGVELEFLVFDRADPGAHVPMERTRRALPEELPGGSRVTFEPGGQVELSGPAGPLPDTVARLAADVAVVRDGLRAAGLALGGVGLDPVRPPCRQLGLPRYEAMAEFLGAPYGPLMMCSTASIQVNLDFGRSPAVRWERAHALGPVLLAAFANSPLSGGRPYGWMSGRQDVWNNLDPTRTRPVPVTGDPVADWAAYLLDSRLMLVREDAERYRPVRDGSTFRDWLEGGGGRRPTPDDLAYHATTVFPPVRPRGWLEIRYLDAQHPETWPVCVAVTHALITDDHAGDVAMAAVEPRQGAPYQEEWDRAARCGLADPRLRTAAEACFRAALEALPRLGAGAALTGAVAAFADRHVSTGRSPAAVLIDQAARHPAWLDHHDPDGPTHDHGHEGRA</sequence>
<dbReference type="GO" id="GO:0006750">
    <property type="term" value="P:glutathione biosynthetic process"/>
    <property type="evidence" value="ECO:0007669"/>
    <property type="project" value="UniProtKB-UniRule"/>
</dbReference>
<evidence type="ECO:0000256" key="7">
    <source>
        <dbReference type="SAM" id="MobiDB-lite"/>
    </source>
</evidence>
<dbReference type="InterPro" id="IPR006336">
    <property type="entry name" value="GCS2"/>
</dbReference>
<organism evidence="8 9">
    <name type="scientific">Nonomuraea rubra</name>
    <dbReference type="NCBI Taxonomy" id="46180"/>
    <lineage>
        <taxon>Bacteria</taxon>
        <taxon>Bacillati</taxon>
        <taxon>Actinomycetota</taxon>
        <taxon>Actinomycetes</taxon>
        <taxon>Streptosporangiales</taxon>
        <taxon>Streptosporangiaceae</taxon>
        <taxon>Nonomuraea</taxon>
    </lineage>
</organism>
<name>A0A7X0P220_9ACTN</name>
<dbReference type="Gene3D" id="3.30.590.20">
    <property type="match status" value="1"/>
</dbReference>
<feature type="region of interest" description="Disordered" evidence="7">
    <location>
        <begin position="402"/>
        <end position="422"/>
    </location>
</feature>
<comment type="pathway">
    <text evidence="5">Amino-acid biosynthesis; ergothioneine biosynthesis.</text>
</comment>
<dbReference type="InterPro" id="IPR035434">
    <property type="entry name" value="GCL_bact_plant"/>
</dbReference>
<dbReference type="Pfam" id="PF04107">
    <property type="entry name" value="GCS2"/>
    <property type="match status" value="1"/>
</dbReference>
<dbReference type="NCBIfam" id="TIGR03444">
    <property type="entry name" value="EgtA_Cys_ligase"/>
    <property type="match status" value="1"/>
</dbReference>
<dbReference type="InterPro" id="IPR014746">
    <property type="entry name" value="Gln_synth/guanido_kin_cat_dom"/>
</dbReference>
<dbReference type="GO" id="GO:0052699">
    <property type="term" value="P:ergothioneine biosynthetic process"/>
    <property type="evidence" value="ECO:0007669"/>
    <property type="project" value="UniProtKB-UniRule"/>
</dbReference>
<evidence type="ECO:0000256" key="1">
    <source>
        <dbReference type="ARBA" id="ARBA00022598"/>
    </source>
</evidence>
<dbReference type="PIRSF" id="PIRSF017901">
    <property type="entry name" value="GCL"/>
    <property type="match status" value="1"/>
</dbReference>
<accession>A0A7X0P220</accession>
<proteinExistence type="inferred from homology"/>
<reference evidence="8 9" key="1">
    <citation type="submission" date="2020-08" db="EMBL/GenBank/DDBJ databases">
        <title>Sequencing the genomes of 1000 actinobacteria strains.</title>
        <authorList>
            <person name="Klenk H.-P."/>
        </authorList>
    </citation>
    <scope>NUCLEOTIDE SEQUENCE [LARGE SCALE GENOMIC DNA]</scope>
    <source>
        <strain evidence="8 9">DSM 43768</strain>
    </source>
</reference>
<gene>
    <name evidence="5" type="primary">egtA</name>
    <name evidence="8" type="ORF">HD593_008618</name>
</gene>
<evidence type="ECO:0000256" key="4">
    <source>
        <dbReference type="ARBA" id="ARBA00048819"/>
    </source>
</evidence>
<evidence type="ECO:0000313" key="8">
    <source>
        <dbReference type="EMBL" id="MBB6553823.1"/>
    </source>
</evidence>
<dbReference type="PANTHER" id="PTHR34378:SF1">
    <property type="entry name" value="GLUTAMATE--CYSTEINE LIGASE, CHLOROPLASTIC"/>
    <property type="match status" value="1"/>
</dbReference>
<dbReference type="GO" id="GO:0004357">
    <property type="term" value="F:glutamate-cysteine ligase activity"/>
    <property type="evidence" value="ECO:0007669"/>
    <property type="project" value="UniProtKB-UniRule"/>
</dbReference>
<dbReference type="SUPFAM" id="SSF55931">
    <property type="entry name" value="Glutamine synthetase/guanido kinase"/>
    <property type="match status" value="1"/>
</dbReference>
<evidence type="ECO:0000256" key="6">
    <source>
        <dbReference type="PIRNR" id="PIRNR017901"/>
    </source>
</evidence>
<dbReference type="EMBL" id="JACHMI010000001">
    <property type="protein sequence ID" value="MBB6553823.1"/>
    <property type="molecule type" value="Genomic_DNA"/>
</dbReference>
<keyword evidence="9" id="KW-1185">Reference proteome</keyword>
<comment type="caution">
    <text evidence="8">The sequence shown here is derived from an EMBL/GenBank/DDBJ whole genome shotgun (WGS) entry which is preliminary data.</text>
</comment>
<dbReference type="RefSeq" id="WP_185108240.1">
    <property type="nucleotide sequence ID" value="NZ_BAAAXY010000245.1"/>
</dbReference>
<keyword evidence="3 5" id="KW-0067">ATP-binding</keyword>
<keyword evidence="1 5" id="KW-0436">Ligase</keyword>